<evidence type="ECO:0000256" key="1">
    <source>
        <dbReference type="SAM" id="Phobius"/>
    </source>
</evidence>
<dbReference type="RefSeq" id="WP_011047314.1">
    <property type="nucleotide sequence ID" value="NZ_CP076685.1"/>
</dbReference>
<evidence type="ECO:0000313" key="2">
    <source>
        <dbReference type="EMBL" id="NVK96287.1"/>
    </source>
</evidence>
<reference evidence="2 3" key="1">
    <citation type="journal article" date="2020" name="Proc. Natl. Acad. Sci. U.S.A.">
        <title>Ecological drivers of bacterial community assembly in synthetic phycospheres.</title>
        <authorList>
            <person name="Fu H."/>
            <person name="Uchimiya M."/>
            <person name="Gore J."/>
            <person name="Moran M.A."/>
        </authorList>
    </citation>
    <scope>NUCLEOTIDE SEQUENCE [LARGE SCALE GENOMIC DNA]</scope>
    <source>
        <strain evidence="2">HF-Din03</strain>
    </source>
</reference>
<organism evidence="2 3">
    <name type="scientific">Ruegeria pomeroyi</name>
    <dbReference type="NCBI Taxonomy" id="89184"/>
    <lineage>
        <taxon>Bacteria</taxon>
        <taxon>Pseudomonadati</taxon>
        <taxon>Pseudomonadota</taxon>
        <taxon>Alphaproteobacteria</taxon>
        <taxon>Rhodobacterales</taxon>
        <taxon>Roseobacteraceae</taxon>
        <taxon>Ruegeria</taxon>
    </lineage>
</organism>
<dbReference type="AlphaFoldDB" id="A0A850LEW0"/>
<keyword evidence="1" id="KW-0812">Transmembrane</keyword>
<keyword evidence="1" id="KW-1133">Transmembrane helix</keyword>
<feature type="transmembrane region" description="Helical" evidence="1">
    <location>
        <begin position="20"/>
        <end position="40"/>
    </location>
</feature>
<keyword evidence="1" id="KW-0472">Membrane</keyword>
<accession>A0A850LEW0</accession>
<evidence type="ECO:0000313" key="3">
    <source>
        <dbReference type="Proteomes" id="UP000565723"/>
    </source>
</evidence>
<sequence>MSTIGYESWAVDLAEVGAIYPFQGWEVAMTVIGVLFWIGWHRIQFVRENAHLENAKKRALDHERIQKSVERY</sequence>
<gene>
    <name evidence="2" type="ORF">HW564_05080</name>
</gene>
<protein>
    <submittedName>
        <fullName evidence="2">Uncharacterized protein</fullName>
    </submittedName>
</protein>
<comment type="caution">
    <text evidence="2">The sequence shown here is derived from an EMBL/GenBank/DDBJ whole genome shotgun (WGS) entry which is preliminary data.</text>
</comment>
<name>A0A850LEW0_9RHOB</name>
<proteinExistence type="predicted"/>
<dbReference type="EMBL" id="JABXIY010000012">
    <property type="protein sequence ID" value="NVK96287.1"/>
    <property type="molecule type" value="Genomic_DNA"/>
</dbReference>
<dbReference type="OMA" id="PFQGWEV"/>
<dbReference type="Proteomes" id="UP000565723">
    <property type="component" value="Unassembled WGS sequence"/>
</dbReference>